<feature type="compositionally biased region" description="Polar residues" evidence="1">
    <location>
        <begin position="321"/>
        <end position="333"/>
    </location>
</feature>
<sequence>MVVALPNRVESQLHFERVLGRVFQKRVPLLSSSTTSSLPLNGASVRWCAQQPSSSRPLAAPLSFTSPSPISTLGALTDGHDDANEKVKFVFRNTGGTPTFHVGGAEVGVAPGDAWDYATVVKAVMRERRLKAGGEETPQVRVKVEEETPRMLMKEKGKGAERQRECNEQGSSKSAMDVTSTPVPPSRQFSREELDALRRGSLTLDCFDEVYEQGRQDFAFALDPSQPLTRALTEEEETEWHALWEALLRMDRMFHGPLRDNNALIRRSEEMVAAAAQRVRMRVLGASDSNEEREPQRRERRAGFYVPAPEPPPDPASSQPLISSSLVPNHSSPTPVPRTRRAALRPQPVPASTPSKYRTRLRTKYETRPCPLPLHLSPPPVRAAPLRTPADAQRGGGRKRGLSPRRCGDLKDKQESEAEKEEQKRIGSW</sequence>
<evidence type="ECO:0000256" key="1">
    <source>
        <dbReference type="SAM" id="MobiDB-lite"/>
    </source>
</evidence>
<feature type="compositionally biased region" description="Basic and acidic residues" evidence="1">
    <location>
        <begin position="154"/>
        <end position="167"/>
    </location>
</feature>
<feature type="region of interest" description="Disordered" evidence="1">
    <location>
        <begin position="283"/>
        <end position="429"/>
    </location>
</feature>
<gene>
    <name evidence="2" type="ORF">MVEN_01694500</name>
</gene>
<keyword evidence="3" id="KW-1185">Reference proteome</keyword>
<dbReference type="AlphaFoldDB" id="A0A8H7CNA1"/>
<comment type="caution">
    <text evidence="2">The sequence shown here is derived from an EMBL/GenBank/DDBJ whole genome shotgun (WGS) entry which is preliminary data.</text>
</comment>
<dbReference type="EMBL" id="JACAZI010000015">
    <property type="protein sequence ID" value="KAF7344050.1"/>
    <property type="molecule type" value="Genomic_DNA"/>
</dbReference>
<name>A0A8H7CNA1_9AGAR</name>
<feature type="region of interest" description="Disordered" evidence="1">
    <location>
        <begin position="154"/>
        <end position="187"/>
    </location>
</feature>
<feature type="compositionally biased region" description="Basic and acidic residues" evidence="1">
    <location>
        <begin position="406"/>
        <end position="429"/>
    </location>
</feature>
<feature type="compositionally biased region" description="Pro residues" evidence="1">
    <location>
        <begin position="370"/>
        <end position="382"/>
    </location>
</feature>
<dbReference type="OrthoDB" id="3066985at2759"/>
<feature type="compositionally biased region" description="Polar residues" evidence="1">
    <location>
        <begin position="168"/>
        <end position="181"/>
    </location>
</feature>
<dbReference type="Proteomes" id="UP000620124">
    <property type="component" value="Unassembled WGS sequence"/>
</dbReference>
<protein>
    <submittedName>
        <fullName evidence="2">Aldo-ket-red domain-containing protein</fullName>
    </submittedName>
</protein>
<evidence type="ECO:0000313" key="2">
    <source>
        <dbReference type="EMBL" id="KAF7344050.1"/>
    </source>
</evidence>
<organism evidence="2 3">
    <name type="scientific">Mycena venus</name>
    <dbReference type="NCBI Taxonomy" id="2733690"/>
    <lineage>
        <taxon>Eukaryota</taxon>
        <taxon>Fungi</taxon>
        <taxon>Dikarya</taxon>
        <taxon>Basidiomycota</taxon>
        <taxon>Agaricomycotina</taxon>
        <taxon>Agaricomycetes</taxon>
        <taxon>Agaricomycetidae</taxon>
        <taxon>Agaricales</taxon>
        <taxon>Marasmiineae</taxon>
        <taxon>Mycenaceae</taxon>
        <taxon>Mycena</taxon>
    </lineage>
</organism>
<proteinExistence type="predicted"/>
<accession>A0A8H7CNA1</accession>
<evidence type="ECO:0000313" key="3">
    <source>
        <dbReference type="Proteomes" id="UP000620124"/>
    </source>
</evidence>
<reference evidence="2" key="1">
    <citation type="submission" date="2020-05" db="EMBL/GenBank/DDBJ databases">
        <title>Mycena genomes resolve the evolution of fungal bioluminescence.</title>
        <authorList>
            <person name="Tsai I.J."/>
        </authorList>
    </citation>
    <scope>NUCLEOTIDE SEQUENCE</scope>
    <source>
        <strain evidence="2">CCC161011</strain>
    </source>
</reference>